<accession>A0A8B6DJZ9</accession>
<evidence type="ECO:0000256" key="2">
    <source>
        <dbReference type="SAM" id="SignalP"/>
    </source>
</evidence>
<feature type="transmembrane region" description="Helical" evidence="1">
    <location>
        <begin position="232"/>
        <end position="255"/>
    </location>
</feature>
<dbReference type="AlphaFoldDB" id="A0A8B6DJZ9"/>
<keyword evidence="2" id="KW-0732">Signal</keyword>
<keyword evidence="1" id="KW-0812">Transmembrane</keyword>
<evidence type="ECO:0000313" key="4">
    <source>
        <dbReference type="EMBL" id="VDI19830.1"/>
    </source>
</evidence>
<evidence type="ECO:0000256" key="1">
    <source>
        <dbReference type="SAM" id="Phobius"/>
    </source>
</evidence>
<dbReference type="InterPro" id="IPR002889">
    <property type="entry name" value="WSC_carb-bd"/>
</dbReference>
<feature type="signal peptide" evidence="2">
    <location>
        <begin position="1"/>
        <end position="20"/>
    </location>
</feature>
<proteinExistence type="predicted"/>
<sequence>MDSTMFCSFVVYWWFNECLGEIYFSDTEGVRSYDKAVAYCDQLPGRLLPYGKEVVQAAKNEGMSGSAWVGTPWFKYIGCFNFNASRSKFIDIKTPNVSSFICASYCRDDQYSYMSMTITHCYCLKTHNETINKQAHGQCTQTCPGNKAENCGNSDKVILHKRVDRIKNGEHDIYRPFFHYGISGVSLREDMEKKKLFFFCEYSFKGISAAENATIRTIENTSDTDNEDWNGFAIGVGVGVGVIVIFIVGIVVCVFCKSRHKKTVAVKQTKSENSCTGDATAVNAYEKPWSEQEVIKPLVSEDISIDDNIYDHASHKVHRENNDCMVYDKANAGNDVYNITAFSKQHVDLECQLIQSLDHQLDDYDTCASVEMKTK</sequence>
<keyword evidence="1" id="KW-1133">Transmembrane helix</keyword>
<dbReference type="OrthoDB" id="6186160at2759"/>
<dbReference type="EMBL" id="UYJE01003502">
    <property type="protein sequence ID" value="VDI19830.1"/>
    <property type="molecule type" value="Genomic_DNA"/>
</dbReference>
<feature type="chain" id="PRO_5032288171" description="WSC domain-containing protein" evidence="2">
    <location>
        <begin position="21"/>
        <end position="375"/>
    </location>
</feature>
<protein>
    <recommendedName>
        <fullName evidence="3">WSC domain-containing protein</fullName>
    </recommendedName>
</protein>
<reference evidence="4" key="1">
    <citation type="submission" date="2018-11" db="EMBL/GenBank/DDBJ databases">
        <authorList>
            <person name="Alioto T."/>
            <person name="Alioto T."/>
        </authorList>
    </citation>
    <scope>NUCLEOTIDE SEQUENCE</scope>
</reference>
<keyword evidence="1" id="KW-0472">Membrane</keyword>
<dbReference type="Proteomes" id="UP000596742">
    <property type="component" value="Unassembled WGS sequence"/>
</dbReference>
<evidence type="ECO:0000313" key="5">
    <source>
        <dbReference type="Proteomes" id="UP000596742"/>
    </source>
</evidence>
<dbReference type="Pfam" id="PF01822">
    <property type="entry name" value="WSC"/>
    <property type="match status" value="1"/>
</dbReference>
<name>A0A8B6DJZ9_MYTGA</name>
<keyword evidence="5" id="KW-1185">Reference proteome</keyword>
<feature type="domain" description="WSC" evidence="3">
    <location>
        <begin position="73"/>
        <end position="164"/>
    </location>
</feature>
<organism evidence="4 5">
    <name type="scientific">Mytilus galloprovincialis</name>
    <name type="common">Mediterranean mussel</name>
    <dbReference type="NCBI Taxonomy" id="29158"/>
    <lineage>
        <taxon>Eukaryota</taxon>
        <taxon>Metazoa</taxon>
        <taxon>Spiralia</taxon>
        <taxon>Lophotrochozoa</taxon>
        <taxon>Mollusca</taxon>
        <taxon>Bivalvia</taxon>
        <taxon>Autobranchia</taxon>
        <taxon>Pteriomorphia</taxon>
        <taxon>Mytilida</taxon>
        <taxon>Mytiloidea</taxon>
        <taxon>Mytilidae</taxon>
        <taxon>Mytilinae</taxon>
        <taxon>Mytilus</taxon>
    </lineage>
</organism>
<gene>
    <name evidence="4" type="ORF">MGAL_10B058734</name>
</gene>
<comment type="caution">
    <text evidence="4">The sequence shown here is derived from an EMBL/GenBank/DDBJ whole genome shotgun (WGS) entry which is preliminary data.</text>
</comment>
<dbReference type="SMART" id="SM00321">
    <property type="entry name" value="WSC"/>
    <property type="match status" value="1"/>
</dbReference>
<evidence type="ECO:0000259" key="3">
    <source>
        <dbReference type="PROSITE" id="PS51212"/>
    </source>
</evidence>
<dbReference type="PROSITE" id="PS51212">
    <property type="entry name" value="WSC"/>
    <property type="match status" value="1"/>
</dbReference>